<evidence type="ECO:0000313" key="3">
    <source>
        <dbReference type="Proteomes" id="UP000535838"/>
    </source>
</evidence>
<organism evidence="2 3">
    <name type="scientific">Cohnella thailandensis</name>
    <dbReference type="NCBI Taxonomy" id="557557"/>
    <lineage>
        <taxon>Bacteria</taxon>
        <taxon>Bacillati</taxon>
        <taxon>Bacillota</taxon>
        <taxon>Bacilli</taxon>
        <taxon>Bacillales</taxon>
        <taxon>Paenibacillaceae</taxon>
        <taxon>Cohnella</taxon>
    </lineage>
</organism>
<dbReference type="Proteomes" id="UP000535838">
    <property type="component" value="Unassembled WGS sequence"/>
</dbReference>
<dbReference type="PANTHER" id="PTHR39164">
    <property type="entry name" value="PROTEIN CCDC"/>
    <property type="match status" value="1"/>
</dbReference>
<dbReference type="PANTHER" id="PTHR39164:SF1">
    <property type="entry name" value="PROTEIN CCDC"/>
    <property type="match status" value="1"/>
</dbReference>
<dbReference type="AlphaFoldDB" id="A0A841SXW2"/>
<dbReference type="RefSeq" id="WP_185119643.1">
    <property type="nucleotide sequence ID" value="NZ_JACJVQ010000006.1"/>
</dbReference>
<gene>
    <name evidence="2" type="ORF">H7B67_10010</name>
</gene>
<dbReference type="Pfam" id="PF07301">
    <property type="entry name" value="DUF1453"/>
    <property type="match status" value="1"/>
</dbReference>
<keyword evidence="1" id="KW-0472">Membrane</keyword>
<proteinExistence type="predicted"/>
<name>A0A841SXW2_9BACL</name>
<dbReference type="InterPro" id="IPR058247">
    <property type="entry name" value="DUF1453"/>
</dbReference>
<feature type="transmembrane region" description="Helical" evidence="1">
    <location>
        <begin position="121"/>
        <end position="141"/>
    </location>
</feature>
<feature type="transmembrane region" description="Helical" evidence="1">
    <location>
        <begin position="39"/>
        <end position="56"/>
    </location>
</feature>
<comment type="caution">
    <text evidence="2">The sequence shown here is derived from an EMBL/GenBank/DDBJ whole genome shotgun (WGS) entry which is preliminary data.</text>
</comment>
<evidence type="ECO:0000256" key="1">
    <source>
        <dbReference type="SAM" id="Phobius"/>
    </source>
</evidence>
<dbReference type="EMBL" id="JACJVQ010000006">
    <property type="protein sequence ID" value="MBB6634447.1"/>
    <property type="molecule type" value="Genomic_DNA"/>
</dbReference>
<dbReference type="InterPro" id="IPR031306">
    <property type="entry name" value="CcdC"/>
</dbReference>
<sequence>MIIVALSQLLPLLGSLLAGVAVIIVRLKAASKPTSLRKIIAPPLGMATGFLMFVVPDTRIPWLWALAAFAVGAVFFAYPLIATSRFEVKDGQIYLKRSKIFVVIIVALLAVRVLLHDVVDAYVTIPQSAGLFFLLAFGMLLPWRLAMWKGYAVVEKQLAGDGASQGAGRAR</sequence>
<feature type="transmembrane region" description="Helical" evidence="1">
    <location>
        <begin position="94"/>
        <end position="115"/>
    </location>
</feature>
<keyword evidence="3" id="KW-1185">Reference proteome</keyword>
<accession>A0A841SXW2</accession>
<feature type="transmembrane region" description="Helical" evidence="1">
    <location>
        <begin position="62"/>
        <end position="82"/>
    </location>
</feature>
<feature type="transmembrane region" description="Helical" evidence="1">
    <location>
        <begin position="6"/>
        <end position="27"/>
    </location>
</feature>
<evidence type="ECO:0000313" key="2">
    <source>
        <dbReference type="EMBL" id="MBB6634447.1"/>
    </source>
</evidence>
<dbReference type="PIRSF" id="PIRSF021441">
    <property type="entry name" value="DUF1453"/>
    <property type="match status" value="1"/>
</dbReference>
<keyword evidence="1" id="KW-1133">Transmembrane helix</keyword>
<reference evidence="2 3" key="1">
    <citation type="submission" date="2020-08" db="EMBL/GenBank/DDBJ databases">
        <title>Cohnella phylogeny.</title>
        <authorList>
            <person name="Dunlap C."/>
        </authorList>
    </citation>
    <scope>NUCLEOTIDE SEQUENCE [LARGE SCALE GENOMIC DNA]</scope>
    <source>
        <strain evidence="2 3">DSM 25241</strain>
    </source>
</reference>
<keyword evidence="1" id="KW-0812">Transmembrane</keyword>
<protein>
    <submittedName>
        <fullName evidence="2">Cytochrome c biogenesis protein CcdC</fullName>
    </submittedName>
</protein>